<name>A0A212Q036_RHOAC</name>
<dbReference type="AlphaFoldDB" id="A0A212Q036"/>
<evidence type="ECO:0000256" key="1">
    <source>
        <dbReference type="SAM" id="Phobius"/>
    </source>
</evidence>
<keyword evidence="1" id="KW-0812">Transmembrane</keyword>
<reference evidence="3" key="1">
    <citation type="submission" date="2017-06" db="EMBL/GenBank/DDBJ databases">
        <authorList>
            <person name="Varghese N."/>
            <person name="Submissions S."/>
        </authorList>
    </citation>
    <scope>NUCLEOTIDE SEQUENCE [LARGE SCALE GENOMIC DNA]</scope>
    <source>
        <strain evidence="3">DSM 137</strain>
    </source>
</reference>
<sequence length="30" mass="3143">MTNPSAAARMEFLSVCAALAFMAGVLIAVW</sequence>
<gene>
    <name evidence="2" type="ORF">SAMN06265338_101284</name>
</gene>
<dbReference type="Proteomes" id="UP000198418">
    <property type="component" value="Unassembled WGS sequence"/>
</dbReference>
<keyword evidence="3" id="KW-1185">Reference proteome</keyword>
<dbReference type="EMBL" id="FYDG01000001">
    <property type="protein sequence ID" value="SNB52574.1"/>
    <property type="molecule type" value="Genomic_DNA"/>
</dbReference>
<organism evidence="2 3">
    <name type="scientific">Rhodoblastus acidophilus</name>
    <name type="common">Rhodopseudomonas acidophila</name>
    <dbReference type="NCBI Taxonomy" id="1074"/>
    <lineage>
        <taxon>Bacteria</taxon>
        <taxon>Pseudomonadati</taxon>
        <taxon>Pseudomonadota</taxon>
        <taxon>Alphaproteobacteria</taxon>
        <taxon>Hyphomicrobiales</taxon>
        <taxon>Rhodoblastaceae</taxon>
        <taxon>Rhodoblastus</taxon>
    </lineage>
</organism>
<evidence type="ECO:0000313" key="3">
    <source>
        <dbReference type="Proteomes" id="UP000198418"/>
    </source>
</evidence>
<proteinExistence type="predicted"/>
<feature type="transmembrane region" description="Helical" evidence="1">
    <location>
        <begin position="12"/>
        <end position="29"/>
    </location>
</feature>
<evidence type="ECO:0000313" key="2">
    <source>
        <dbReference type="EMBL" id="SNB52574.1"/>
    </source>
</evidence>
<keyword evidence="1" id="KW-1133">Transmembrane helix</keyword>
<protein>
    <submittedName>
        <fullName evidence="2">Uncharacterized protein</fullName>
    </submittedName>
</protein>
<accession>A0A212Q036</accession>
<keyword evidence="1" id="KW-0472">Membrane</keyword>